<evidence type="ECO:0000259" key="4">
    <source>
        <dbReference type="PROSITE" id="PS51891"/>
    </source>
</evidence>
<keyword evidence="3" id="KW-0862">Zinc</keyword>
<dbReference type="InterPro" id="IPR052355">
    <property type="entry name" value="CENP-V-like"/>
</dbReference>
<reference evidence="6" key="1">
    <citation type="journal article" date="2019" name="Int. J. Syst. Evol. Microbiol.">
        <title>The Global Catalogue of Microorganisms (GCM) 10K type strain sequencing project: providing services to taxonomists for standard genome sequencing and annotation.</title>
        <authorList>
            <consortium name="The Broad Institute Genomics Platform"/>
            <consortium name="The Broad Institute Genome Sequencing Center for Infectious Disease"/>
            <person name="Wu L."/>
            <person name="Ma J."/>
        </authorList>
    </citation>
    <scope>NUCLEOTIDE SEQUENCE [LARGE SCALE GENOMIC DNA]</scope>
    <source>
        <strain evidence="6">KCTC 42224</strain>
    </source>
</reference>
<dbReference type="InterPro" id="IPR006913">
    <property type="entry name" value="CENP-V/GFA"/>
</dbReference>
<evidence type="ECO:0000256" key="3">
    <source>
        <dbReference type="ARBA" id="ARBA00022833"/>
    </source>
</evidence>
<dbReference type="RefSeq" id="WP_191326073.1">
    <property type="nucleotide sequence ID" value="NZ_BMZP01000028.1"/>
</dbReference>
<evidence type="ECO:0000256" key="2">
    <source>
        <dbReference type="ARBA" id="ARBA00022723"/>
    </source>
</evidence>
<organism evidence="5 6">
    <name type="scientific">Novosphingobium pokkalii</name>
    <dbReference type="NCBI Taxonomy" id="1770194"/>
    <lineage>
        <taxon>Bacteria</taxon>
        <taxon>Pseudomonadati</taxon>
        <taxon>Pseudomonadota</taxon>
        <taxon>Alphaproteobacteria</taxon>
        <taxon>Sphingomonadales</taxon>
        <taxon>Sphingomonadaceae</taxon>
        <taxon>Novosphingobium</taxon>
    </lineage>
</organism>
<dbReference type="SUPFAM" id="SSF51316">
    <property type="entry name" value="Mss4-like"/>
    <property type="match status" value="1"/>
</dbReference>
<accession>A0ABV7UYJ2</accession>
<gene>
    <name evidence="5" type="ORF">ACFOOT_02160</name>
</gene>
<sequence>MKKAYNGSCHCKAITFTAVIDLSKGSVKCNCRLCWKQRMWKTGRIDVADFSLVAEPGRLGGFMGKHQGTHHFCNSCGIATHTHVRRPDAGEEYVMVQVASLDDLPVDDLLAAPLTIVDGLHDQWSDVPAQISHL</sequence>
<name>A0ABV7UYJ2_9SPHN</name>
<protein>
    <submittedName>
        <fullName evidence="5">GFA family protein</fullName>
    </submittedName>
</protein>
<feature type="domain" description="CENP-V/GFA" evidence="4">
    <location>
        <begin position="5"/>
        <end position="125"/>
    </location>
</feature>
<dbReference type="PANTHER" id="PTHR28620">
    <property type="entry name" value="CENTROMERE PROTEIN V"/>
    <property type="match status" value="1"/>
</dbReference>
<dbReference type="Pfam" id="PF04828">
    <property type="entry name" value="GFA"/>
    <property type="match status" value="1"/>
</dbReference>
<evidence type="ECO:0000313" key="5">
    <source>
        <dbReference type="EMBL" id="MFC3670218.1"/>
    </source>
</evidence>
<comment type="caution">
    <text evidence="5">The sequence shown here is derived from an EMBL/GenBank/DDBJ whole genome shotgun (WGS) entry which is preliminary data.</text>
</comment>
<comment type="similarity">
    <text evidence="1">Belongs to the Gfa family.</text>
</comment>
<evidence type="ECO:0000256" key="1">
    <source>
        <dbReference type="ARBA" id="ARBA00005495"/>
    </source>
</evidence>
<keyword evidence="6" id="KW-1185">Reference proteome</keyword>
<dbReference type="PROSITE" id="PS51891">
    <property type="entry name" value="CENP_V_GFA"/>
    <property type="match status" value="1"/>
</dbReference>
<dbReference type="Proteomes" id="UP001595683">
    <property type="component" value="Unassembled WGS sequence"/>
</dbReference>
<keyword evidence="2" id="KW-0479">Metal-binding</keyword>
<dbReference type="Gene3D" id="2.170.150.70">
    <property type="match status" value="1"/>
</dbReference>
<proteinExistence type="inferred from homology"/>
<dbReference type="EMBL" id="JBHRYE010000004">
    <property type="protein sequence ID" value="MFC3670218.1"/>
    <property type="molecule type" value="Genomic_DNA"/>
</dbReference>
<evidence type="ECO:0000313" key="6">
    <source>
        <dbReference type="Proteomes" id="UP001595683"/>
    </source>
</evidence>
<dbReference type="PANTHER" id="PTHR28620:SF1">
    <property type="entry name" value="CENP-V_GFA DOMAIN-CONTAINING PROTEIN"/>
    <property type="match status" value="1"/>
</dbReference>
<dbReference type="InterPro" id="IPR011057">
    <property type="entry name" value="Mss4-like_sf"/>
</dbReference>